<dbReference type="AlphaFoldDB" id="A0A7C2P1R9"/>
<reference evidence="6" key="1">
    <citation type="journal article" date="2020" name="mSystems">
        <title>Genome- and Community-Level Interaction Insights into Carbon Utilization and Element Cycling Functions of Hydrothermarchaeota in Hydrothermal Sediment.</title>
        <authorList>
            <person name="Zhou Z."/>
            <person name="Liu Y."/>
            <person name="Xu W."/>
            <person name="Pan J."/>
            <person name="Luo Z.H."/>
            <person name="Li M."/>
        </authorList>
    </citation>
    <scope>NUCLEOTIDE SEQUENCE [LARGE SCALE GENOMIC DNA]</scope>
    <source>
        <strain evidence="6">SpSt-339</strain>
    </source>
</reference>
<evidence type="ECO:0000256" key="1">
    <source>
        <dbReference type="ARBA" id="ARBA00010541"/>
    </source>
</evidence>
<feature type="domain" description="PDZ" evidence="5">
    <location>
        <begin position="268"/>
        <end position="342"/>
    </location>
</feature>
<dbReference type="InterPro" id="IPR036034">
    <property type="entry name" value="PDZ_sf"/>
</dbReference>
<evidence type="ECO:0000256" key="4">
    <source>
        <dbReference type="ARBA" id="ARBA00022825"/>
    </source>
</evidence>
<evidence type="ECO:0000259" key="5">
    <source>
        <dbReference type="Pfam" id="PF13180"/>
    </source>
</evidence>
<dbReference type="EMBL" id="DSOK01000314">
    <property type="protein sequence ID" value="HEN16032.1"/>
    <property type="molecule type" value="Genomic_DNA"/>
</dbReference>
<accession>A0A7C2P1R9</accession>
<evidence type="ECO:0000256" key="2">
    <source>
        <dbReference type="ARBA" id="ARBA00022670"/>
    </source>
</evidence>
<proteinExistence type="inferred from homology"/>
<dbReference type="Pfam" id="PF13365">
    <property type="entry name" value="Trypsin_2"/>
    <property type="match status" value="1"/>
</dbReference>
<dbReference type="PRINTS" id="PR00834">
    <property type="entry name" value="PROTEASES2C"/>
</dbReference>
<dbReference type="InterPro" id="IPR051201">
    <property type="entry name" value="Chloro_Bact_Ser_Proteases"/>
</dbReference>
<gene>
    <name evidence="6" type="ORF">ENQ76_11270</name>
</gene>
<protein>
    <submittedName>
        <fullName evidence="6">Trypsin-like serine protease</fullName>
    </submittedName>
</protein>
<dbReference type="Gene3D" id="2.30.42.10">
    <property type="match status" value="1"/>
</dbReference>
<comment type="caution">
    <text evidence="6">The sequence shown here is derived from an EMBL/GenBank/DDBJ whole genome shotgun (WGS) entry which is preliminary data.</text>
</comment>
<keyword evidence="4" id="KW-0720">Serine protease</keyword>
<dbReference type="InterPro" id="IPR001940">
    <property type="entry name" value="Peptidase_S1C"/>
</dbReference>
<evidence type="ECO:0000313" key="6">
    <source>
        <dbReference type="EMBL" id="HEN16032.1"/>
    </source>
</evidence>
<comment type="similarity">
    <text evidence="1">Belongs to the peptidase S1C family.</text>
</comment>
<dbReference type="PANTHER" id="PTHR43343:SF3">
    <property type="entry name" value="PROTEASE DO-LIKE 8, CHLOROPLASTIC"/>
    <property type="match status" value="1"/>
</dbReference>
<dbReference type="PANTHER" id="PTHR43343">
    <property type="entry name" value="PEPTIDASE S12"/>
    <property type="match status" value="1"/>
</dbReference>
<dbReference type="InterPro" id="IPR043504">
    <property type="entry name" value="Peptidase_S1_PA_chymotrypsin"/>
</dbReference>
<dbReference type="Gene3D" id="2.40.10.10">
    <property type="entry name" value="Trypsin-like serine proteases"/>
    <property type="match status" value="2"/>
</dbReference>
<keyword evidence="2 6" id="KW-0645">Protease</keyword>
<dbReference type="Pfam" id="PF13180">
    <property type="entry name" value="PDZ_2"/>
    <property type="match status" value="1"/>
</dbReference>
<keyword evidence="3" id="KW-0378">Hydrolase</keyword>
<dbReference type="InterPro" id="IPR009003">
    <property type="entry name" value="Peptidase_S1_PA"/>
</dbReference>
<sequence>MLRNAGLLPTMFSGGTVPRVVEPRGDLADDEKATIEIFKNASRGVVHITSLAVRRDRLSLDLLQIPEGTGTGFIWDEGGHIVTNYHVIEMGQTAQVTLADGTRLSARLVGADKDKDLAVLKVDLPAGKKLAPIPLGTSADLQVGQKVFAIGNPFGLDQTLTTGVISGVGREIQVPSRRTIDGAIQTDAAINPGNSGGPLLDSAGRLIGVNTAIYSPSGAYAGIGFAVPVDTVNEIVPQLVQNGRIERVGLGVGLLDDKLADMLGVKEGAVVARVSAAAAVAGLRPSYWDEDGELRLEVITAIDGKPIRRAEDVLRALDRRKVGETVRVTVWRDGQEVVLSIRLQAL</sequence>
<dbReference type="FunFam" id="2.40.10.10:FF:000001">
    <property type="entry name" value="Periplasmic serine protease DegS"/>
    <property type="match status" value="1"/>
</dbReference>
<name>A0A7C2P1R9_9PLAN</name>
<dbReference type="InterPro" id="IPR001478">
    <property type="entry name" value="PDZ"/>
</dbReference>
<organism evidence="6">
    <name type="scientific">Schlesneria paludicola</name>
    <dbReference type="NCBI Taxonomy" id="360056"/>
    <lineage>
        <taxon>Bacteria</taxon>
        <taxon>Pseudomonadati</taxon>
        <taxon>Planctomycetota</taxon>
        <taxon>Planctomycetia</taxon>
        <taxon>Planctomycetales</taxon>
        <taxon>Planctomycetaceae</taxon>
        <taxon>Schlesneria</taxon>
    </lineage>
</organism>
<dbReference type="SUPFAM" id="SSF50156">
    <property type="entry name" value="PDZ domain-like"/>
    <property type="match status" value="1"/>
</dbReference>
<dbReference type="SUPFAM" id="SSF50494">
    <property type="entry name" value="Trypsin-like serine proteases"/>
    <property type="match status" value="1"/>
</dbReference>
<evidence type="ECO:0000256" key="3">
    <source>
        <dbReference type="ARBA" id="ARBA00022801"/>
    </source>
</evidence>
<dbReference type="GO" id="GO:0006508">
    <property type="term" value="P:proteolysis"/>
    <property type="evidence" value="ECO:0007669"/>
    <property type="project" value="UniProtKB-KW"/>
</dbReference>
<dbReference type="GO" id="GO:0004252">
    <property type="term" value="F:serine-type endopeptidase activity"/>
    <property type="evidence" value="ECO:0007669"/>
    <property type="project" value="InterPro"/>
</dbReference>